<evidence type="ECO:0000259" key="5">
    <source>
        <dbReference type="PROSITE" id="PS50949"/>
    </source>
</evidence>
<dbReference type="OrthoDB" id="9808698at2"/>
<evidence type="ECO:0000256" key="1">
    <source>
        <dbReference type="ARBA" id="ARBA00023015"/>
    </source>
</evidence>
<keyword evidence="1" id="KW-0805">Transcription regulation</keyword>
<dbReference type="SMART" id="SM00345">
    <property type="entry name" value="HTH_GNTR"/>
    <property type="match status" value="1"/>
</dbReference>
<dbReference type="InterPro" id="IPR050679">
    <property type="entry name" value="Bact_HTH_transcr_reg"/>
</dbReference>
<keyword evidence="2" id="KW-0238">DNA-binding</keyword>
<gene>
    <name evidence="6" type="ORF">C7477_12058</name>
</gene>
<protein>
    <recommendedName>
        <fullName evidence="4">Histidine utilization repressor</fullName>
    </recommendedName>
</protein>
<evidence type="ECO:0000256" key="3">
    <source>
        <dbReference type="ARBA" id="ARBA00023163"/>
    </source>
</evidence>
<evidence type="ECO:0000256" key="2">
    <source>
        <dbReference type="ARBA" id="ARBA00023125"/>
    </source>
</evidence>
<dbReference type="Pfam" id="PF07702">
    <property type="entry name" value="UTRA"/>
    <property type="match status" value="1"/>
</dbReference>
<dbReference type="GO" id="GO:0006547">
    <property type="term" value="P:L-histidine metabolic process"/>
    <property type="evidence" value="ECO:0007669"/>
    <property type="project" value="UniProtKB-UniRule"/>
</dbReference>
<dbReference type="RefSeq" id="WP_110753659.1">
    <property type="nucleotide sequence ID" value="NZ_QJTF01000020.1"/>
</dbReference>
<dbReference type="AlphaFoldDB" id="A0A318SZJ0"/>
<dbReference type="Gene3D" id="3.40.1410.10">
    <property type="entry name" value="Chorismate lyase-like"/>
    <property type="match status" value="1"/>
</dbReference>
<dbReference type="PROSITE" id="PS50949">
    <property type="entry name" value="HTH_GNTR"/>
    <property type="match status" value="1"/>
</dbReference>
<dbReference type="Pfam" id="PF00392">
    <property type="entry name" value="GntR"/>
    <property type="match status" value="1"/>
</dbReference>
<dbReference type="NCBIfam" id="TIGR02018">
    <property type="entry name" value="his_ut_repres"/>
    <property type="match status" value="1"/>
</dbReference>
<dbReference type="EMBL" id="QJTF01000020">
    <property type="protein sequence ID" value="PYE86764.1"/>
    <property type="molecule type" value="Genomic_DNA"/>
</dbReference>
<dbReference type="SUPFAM" id="SSF46785">
    <property type="entry name" value="Winged helix' DNA-binding domain"/>
    <property type="match status" value="1"/>
</dbReference>
<feature type="domain" description="HTH gntR-type" evidence="5">
    <location>
        <begin position="7"/>
        <end position="75"/>
    </location>
</feature>
<dbReference type="InterPro" id="IPR028978">
    <property type="entry name" value="Chorismate_lyase_/UTRA_dom_sf"/>
</dbReference>
<proteinExistence type="predicted"/>
<comment type="caution">
    <text evidence="6">The sequence shown here is derived from an EMBL/GenBank/DDBJ whole genome shotgun (WGS) entry which is preliminary data.</text>
</comment>
<dbReference type="GO" id="GO:0003700">
    <property type="term" value="F:DNA-binding transcription factor activity"/>
    <property type="evidence" value="ECO:0007669"/>
    <property type="project" value="UniProtKB-UniRule"/>
</dbReference>
<accession>A0A318SZJ0</accession>
<keyword evidence="3" id="KW-0804">Transcription</keyword>
<keyword evidence="7" id="KW-1185">Reference proteome</keyword>
<evidence type="ECO:0000256" key="4">
    <source>
        <dbReference type="NCBIfam" id="TIGR02018"/>
    </source>
</evidence>
<dbReference type="CDD" id="cd07377">
    <property type="entry name" value="WHTH_GntR"/>
    <property type="match status" value="1"/>
</dbReference>
<name>A0A318SZJ0_9HYPH</name>
<dbReference type="GO" id="GO:0045892">
    <property type="term" value="P:negative regulation of DNA-templated transcription"/>
    <property type="evidence" value="ECO:0007669"/>
    <property type="project" value="UniProtKB-UniRule"/>
</dbReference>
<evidence type="ECO:0000313" key="7">
    <source>
        <dbReference type="Proteomes" id="UP000247454"/>
    </source>
</evidence>
<dbReference type="Gene3D" id="1.10.10.10">
    <property type="entry name" value="Winged helix-like DNA-binding domain superfamily/Winged helix DNA-binding domain"/>
    <property type="match status" value="1"/>
</dbReference>
<dbReference type="PRINTS" id="PR00035">
    <property type="entry name" value="HTHGNTR"/>
</dbReference>
<reference evidence="6 7" key="1">
    <citation type="submission" date="2018-06" db="EMBL/GenBank/DDBJ databases">
        <title>Genomic Encyclopedia of Type Strains, Phase III (KMG-III): the genomes of soil and plant-associated and newly described type strains.</title>
        <authorList>
            <person name="Whitman W."/>
        </authorList>
    </citation>
    <scope>NUCLEOTIDE SEQUENCE [LARGE SCALE GENOMIC DNA]</scope>
    <source>
        <strain evidence="6 7">ORS 1419</strain>
    </source>
</reference>
<dbReference type="FunFam" id="1.10.10.10:FF:000079">
    <property type="entry name" value="GntR family transcriptional regulator"/>
    <property type="match status" value="1"/>
</dbReference>
<organism evidence="6 7">
    <name type="scientific">Phyllobacterium leguminum</name>
    <dbReference type="NCBI Taxonomy" id="314237"/>
    <lineage>
        <taxon>Bacteria</taxon>
        <taxon>Pseudomonadati</taxon>
        <taxon>Pseudomonadota</taxon>
        <taxon>Alphaproteobacteria</taxon>
        <taxon>Hyphomicrobiales</taxon>
        <taxon>Phyllobacteriaceae</taxon>
        <taxon>Phyllobacterium</taxon>
    </lineage>
</organism>
<dbReference type="GO" id="GO:0003677">
    <property type="term" value="F:DNA binding"/>
    <property type="evidence" value="ECO:0007669"/>
    <property type="project" value="UniProtKB-UniRule"/>
</dbReference>
<dbReference type="SMART" id="SM00866">
    <property type="entry name" value="UTRA"/>
    <property type="match status" value="1"/>
</dbReference>
<dbReference type="SUPFAM" id="SSF64288">
    <property type="entry name" value="Chorismate lyase-like"/>
    <property type="match status" value="1"/>
</dbReference>
<evidence type="ECO:0000313" key="6">
    <source>
        <dbReference type="EMBL" id="PYE86764.1"/>
    </source>
</evidence>
<dbReference type="InterPro" id="IPR036390">
    <property type="entry name" value="WH_DNA-bd_sf"/>
</dbReference>
<dbReference type="PANTHER" id="PTHR44846">
    <property type="entry name" value="MANNOSYL-D-GLYCERATE TRANSPORT/METABOLISM SYSTEM REPRESSOR MNGR-RELATED"/>
    <property type="match status" value="1"/>
</dbReference>
<dbReference type="InterPro" id="IPR000524">
    <property type="entry name" value="Tscrpt_reg_HTH_GntR"/>
</dbReference>
<dbReference type="Proteomes" id="UP000247454">
    <property type="component" value="Unassembled WGS sequence"/>
</dbReference>
<dbReference type="InterPro" id="IPR010248">
    <property type="entry name" value="His_ut_repres"/>
</dbReference>
<sequence>MNESRDPTLHQRILSEIEGRIVSGEWAPGHRIPFEVDLAAQYACSRMTVNKVLTQLAKAGLIQRRRKSGSFVREPQAQSAILEIHDIKAEVQSLKLAYSYSLVKRTIRKARAEDGLRLDLPPASPVLEVVCIHNAGARPFCLEERLISLATVPEAIDADFTAIAPGPWLLGRVPWSTAEHKIQAVPAGTDATAALDIPKHTACLIVERRTWDSAGPVTHVRFTYPGDRHALVARFTPASQ</sequence>
<dbReference type="InterPro" id="IPR036388">
    <property type="entry name" value="WH-like_DNA-bd_sf"/>
</dbReference>
<dbReference type="InterPro" id="IPR011663">
    <property type="entry name" value="UTRA"/>
</dbReference>
<dbReference type="PANTHER" id="PTHR44846:SF16">
    <property type="entry name" value="TRANSCRIPTIONAL REGULATOR PHNF-RELATED"/>
    <property type="match status" value="1"/>
</dbReference>